<dbReference type="OrthoDB" id="9772736at2"/>
<dbReference type="EMBL" id="CP015756">
    <property type="protein sequence ID" value="APC39078.1"/>
    <property type="molecule type" value="Genomic_DNA"/>
</dbReference>
<dbReference type="InterPro" id="IPR051402">
    <property type="entry name" value="KPR-Related"/>
</dbReference>
<evidence type="ECO:0000259" key="6">
    <source>
        <dbReference type="Pfam" id="PF08546"/>
    </source>
</evidence>
<reference evidence="8" key="1">
    <citation type="journal article" date="2016" name="Front. Microbiol.">
        <title>Complete Genome Sequence of Clostridium estertheticum DSM 8809, a Microbe Identified in Spoiled Vacuum Packed Beef.</title>
        <authorList>
            <person name="Yu Z."/>
            <person name="Gunn L."/>
            <person name="Brennan E."/>
            <person name="Reid R."/>
            <person name="Wall P.G."/>
            <person name="Gaora O.P."/>
            <person name="Hurley D."/>
            <person name="Bolton D."/>
            <person name="Fanning S."/>
        </authorList>
    </citation>
    <scope>NUCLEOTIDE SEQUENCE [LARGE SCALE GENOMIC DNA]</scope>
    <source>
        <strain evidence="8">DSM 8809</strain>
    </source>
</reference>
<evidence type="ECO:0000256" key="3">
    <source>
        <dbReference type="ARBA" id="ARBA00023002"/>
    </source>
</evidence>
<dbReference type="STRING" id="1552.A7L45_02845"/>
<comment type="catalytic activity">
    <reaction evidence="4">
        <text>(R)-pantoate + NADP(+) = 2-dehydropantoate + NADPH + H(+)</text>
        <dbReference type="Rhea" id="RHEA:16233"/>
        <dbReference type="ChEBI" id="CHEBI:11561"/>
        <dbReference type="ChEBI" id="CHEBI:15378"/>
        <dbReference type="ChEBI" id="CHEBI:15980"/>
        <dbReference type="ChEBI" id="CHEBI:57783"/>
        <dbReference type="ChEBI" id="CHEBI:58349"/>
        <dbReference type="EC" id="1.1.1.169"/>
    </reaction>
</comment>
<feature type="domain" description="Ketopantoate reductase N-terminal" evidence="5">
    <location>
        <begin position="3"/>
        <end position="152"/>
    </location>
</feature>
<keyword evidence="4" id="KW-0566">Pantothenate biosynthesis</keyword>
<dbReference type="Gene3D" id="1.10.1040.10">
    <property type="entry name" value="N-(1-d-carboxylethyl)-l-norvaline Dehydrogenase, domain 2"/>
    <property type="match status" value="1"/>
</dbReference>
<dbReference type="InterPro" id="IPR036291">
    <property type="entry name" value="NAD(P)-bd_dom_sf"/>
</dbReference>
<dbReference type="AlphaFoldDB" id="A0A1J0GDU6"/>
<comment type="function">
    <text evidence="4">Catalyzes the NADPH-dependent reduction of ketopantoate into pantoic acid.</text>
</comment>
<dbReference type="Pfam" id="PF08546">
    <property type="entry name" value="ApbA_C"/>
    <property type="match status" value="1"/>
</dbReference>
<keyword evidence="2 4" id="KW-0521">NADP</keyword>
<dbReference type="SUPFAM" id="SSF51735">
    <property type="entry name" value="NAD(P)-binding Rossmann-fold domains"/>
    <property type="match status" value="1"/>
</dbReference>
<name>A0A1J0GDU6_9CLOT</name>
<evidence type="ECO:0000256" key="2">
    <source>
        <dbReference type="ARBA" id="ARBA00022857"/>
    </source>
</evidence>
<keyword evidence="3 4" id="KW-0560">Oxidoreductase</keyword>
<dbReference type="SUPFAM" id="SSF48179">
    <property type="entry name" value="6-phosphogluconate dehydrogenase C-terminal domain-like"/>
    <property type="match status" value="1"/>
</dbReference>
<evidence type="ECO:0000256" key="4">
    <source>
        <dbReference type="RuleBase" id="RU362068"/>
    </source>
</evidence>
<sequence length="317" mass="34685">MKYLIIGTGGTGGCIGGYLTGGGKDVTFIARGDHLKAIKENGLIIHSTLKGEMNLKNVKAFDGGEELGKFDVIFLCVKGYSLNETISIIKKASNEKTIVVPILNALNAGEKLSEALTGITVLDGCIYVGGYISAPGEITQTMETFRVVFGARENAKVDMNLLHKIQLDLEESGIEGIISDNIRRGIFKKISFTSAFAATGAYYDAAAGEFQKDGECRRMFILLLKELQKIAIALNINLDNDFIDENLVFLSGFSSDTTASMQKDIKTGKSSEKDELIFNIVNIAEKYGIGVPNYKKIAKYFGYSKSSRMFIQRKELM</sequence>
<dbReference type="Proteomes" id="UP000182569">
    <property type="component" value="Chromosome"/>
</dbReference>
<gene>
    <name evidence="7" type="ORF">A7L45_02845</name>
</gene>
<keyword evidence="8" id="KW-1185">Reference proteome</keyword>
<dbReference type="UniPathway" id="UPA00028">
    <property type="reaction ID" value="UER00004"/>
</dbReference>
<dbReference type="Pfam" id="PF02558">
    <property type="entry name" value="ApbA"/>
    <property type="match status" value="1"/>
</dbReference>
<evidence type="ECO:0000313" key="8">
    <source>
        <dbReference type="Proteomes" id="UP000182569"/>
    </source>
</evidence>
<proteinExistence type="inferred from homology"/>
<evidence type="ECO:0000259" key="5">
    <source>
        <dbReference type="Pfam" id="PF02558"/>
    </source>
</evidence>
<dbReference type="EC" id="1.1.1.169" evidence="4"/>
<dbReference type="GO" id="GO:0008677">
    <property type="term" value="F:2-dehydropantoate 2-reductase activity"/>
    <property type="evidence" value="ECO:0007669"/>
    <property type="project" value="UniProtKB-EC"/>
</dbReference>
<dbReference type="InterPro" id="IPR013332">
    <property type="entry name" value="KPR_N"/>
</dbReference>
<dbReference type="InterPro" id="IPR013752">
    <property type="entry name" value="KPA_reductase"/>
</dbReference>
<dbReference type="PANTHER" id="PTHR21708:SF26">
    <property type="entry name" value="2-DEHYDROPANTOATE 2-REDUCTASE"/>
    <property type="match status" value="1"/>
</dbReference>
<comment type="similarity">
    <text evidence="1 4">Belongs to the ketopantoate reductase family.</text>
</comment>
<dbReference type="GO" id="GO:0015940">
    <property type="term" value="P:pantothenate biosynthetic process"/>
    <property type="evidence" value="ECO:0007669"/>
    <property type="project" value="UniProtKB-UniPathway"/>
</dbReference>
<accession>A0A1J0GDU6</accession>
<dbReference type="RefSeq" id="WP_071611374.1">
    <property type="nucleotide sequence ID" value="NZ_CP015756.1"/>
</dbReference>
<dbReference type="InterPro" id="IPR013328">
    <property type="entry name" value="6PGD_dom2"/>
</dbReference>
<organism evidence="7 8">
    <name type="scientific">Clostridium estertheticum subsp. estertheticum</name>
    <dbReference type="NCBI Taxonomy" id="1552"/>
    <lineage>
        <taxon>Bacteria</taxon>
        <taxon>Bacillati</taxon>
        <taxon>Bacillota</taxon>
        <taxon>Clostridia</taxon>
        <taxon>Eubacteriales</taxon>
        <taxon>Clostridiaceae</taxon>
        <taxon>Clostridium</taxon>
    </lineage>
</organism>
<comment type="pathway">
    <text evidence="4">Cofactor biosynthesis; (R)-pantothenate biosynthesis; (R)-pantoate from 3-methyl-2-oxobutanoate: step 2/2.</text>
</comment>
<dbReference type="NCBIfam" id="TIGR00745">
    <property type="entry name" value="apbA_panE"/>
    <property type="match status" value="1"/>
</dbReference>
<protein>
    <recommendedName>
        <fullName evidence="4">2-dehydropantoate 2-reductase</fullName>
        <ecNumber evidence="4">1.1.1.169</ecNumber>
    </recommendedName>
    <alternativeName>
        <fullName evidence="4">Ketopantoate reductase</fullName>
    </alternativeName>
</protein>
<feature type="domain" description="Ketopantoate reductase C-terminal" evidence="6">
    <location>
        <begin position="181"/>
        <end position="297"/>
    </location>
</feature>
<evidence type="ECO:0000313" key="7">
    <source>
        <dbReference type="EMBL" id="APC39078.1"/>
    </source>
</evidence>
<dbReference type="PANTHER" id="PTHR21708">
    <property type="entry name" value="PROBABLE 2-DEHYDROPANTOATE 2-REDUCTASE"/>
    <property type="match status" value="1"/>
</dbReference>
<dbReference type="KEGG" id="ceu:A7L45_02845"/>
<dbReference type="InterPro" id="IPR008927">
    <property type="entry name" value="6-PGluconate_DH-like_C_sf"/>
</dbReference>
<dbReference type="Gene3D" id="3.40.50.720">
    <property type="entry name" value="NAD(P)-binding Rossmann-like Domain"/>
    <property type="match status" value="1"/>
</dbReference>
<dbReference type="InterPro" id="IPR003710">
    <property type="entry name" value="ApbA"/>
</dbReference>
<evidence type="ECO:0000256" key="1">
    <source>
        <dbReference type="ARBA" id="ARBA00007870"/>
    </source>
</evidence>
<dbReference type="GO" id="GO:0005737">
    <property type="term" value="C:cytoplasm"/>
    <property type="evidence" value="ECO:0007669"/>
    <property type="project" value="TreeGrafter"/>
</dbReference>